<gene>
    <name evidence="2" type="ORF">ACD661_03295</name>
</gene>
<keyword evidence="3" id="KW-1185">Reference proteome</keyword>
<accession>A0ABW8D7V9</accession>
<dbReference type="RefSeq" id="WP_400186280.1">
    <property type="nucleotide sequence ID" value="NZ_JBGORX010000001.1"/>
</dbReference>
<reference evidence="2 3" key="1">
    <citation type="submission" date="2024-08" db="EMBL/GenBank/DDBJ databases">
        <title>Draft Genome Sequence of Legionella lytica strain DSB2004, Isolated From a Fire Sprinkler System.</title>
        <authorList>
            <person name="Everhart A.D."/>
            <person name="Kidane D.T."/>
            <person name="Farone A.L."/>
            <person name="Farone M.B."/>
        </authorList>
    </citation>
    <scope>NUCLEOTIDE SEQUENCE [LARGE SCALE GENOMIC DNA]</scope>
    <source>
        <strain evidence="2 3">DSB2004</strain>
    </source>
</reference>
<evidence type="ECO:0000313" key="3">
    <source>
        <dbReference type="Proteomes" id="UP001615550"/>
    </source>
</evidence>
<evidence type="ECO:0008006" key="4">
    <source>
        <dbReference type="Google" id="ProtNLM"/>
    </source>
</evidence>
<keyword evidence="1" id="KW-0472">Membrane</keyword>
<proteinExistence type="predicted"/>
<evidence type="ECO:0000313" key="2">
    <source>
        <dbReference type="EMBL" id="MFJ1267580.1"/>
    </source>
</evidence>
<evidence type="ECO:0000256" key="1">
    <source>
        <dbReference type="SAM" id="Phobius"/>
    </source>
</evidence>
<organism evidence="2 3">
    <name type="scientific">Legionella lytica</name>
    <dbReference type="NCBI Taxonomy" id="96232"/>
    <lineage>
        <taxon>Bacteria</taxon>
        <taxon>Pseudomonadati</taxon>
        <taxon>Pseudomonadota</taxon>
        <taxon>Gammaproteobacteria</taxon>
        <taxon>Legionellales</taxon>
        <taxon>Legionellaceae</taxon>
        <taxon>Legionella</taxon>
    </lineage>
</organism>
<sequence length="113" mass="11904">MLILAICLFLLAATFGLVILVAILQDLPANKIALVGHGLAAGIAVSVMFAYLIIYGTAPLLLASLILFLLAAMGGLTLFIMGRKKMKVPKLLVIIHPLVALAGLITLIIYVLP</sequence>
<dbReference type="EMBL" id="JBGORX010000001">
    <property type="protein sequence ID" value="MFJ1267580.1"/>
    <property type="molecule type" value="Genomic_DNA"/>
</dbReference>
<feature type="transmembrane region" description="Helical" evidence="1">
    <location>
        <begin position="60"/>
        <end position="79"/>
    </location>
</feature>
<protein>
    <recommendedName>
        <fullName evidence="4">Transmembrane protein</fullName>
    </recommendedName>
</protein>
<keyword evidence="1" id="KW-0812">Transmembrane</keyword>
<comment type="caution">
    <text evidence="2">The sequence shown here is derived from an EMBL/GenBank/DDBJ whole genome shotgun (WGS) entry which is preliminary data.</text>
</comment>
<feature type="transmembrane region" description="Helical" evidence="1">
    <location>
        <begin position="32"/>
        <end position="54"/>
    </location>
</feature>
<feature type="transmembrane region" description="Helical" evidence="1">
    <location>
        <begin position="91"/>
        <end position="112"/>
    </location>
</feature>
<feature type="transmembrane region" description="Helical" evidence="1">
    <location>
        <begin position="6"/>
        <end position="25"/>
    </location>
</feature>
<name>A0ABW8D7V9_9GAMM</name>
<keyword evidence="1" id="KW-1133">Transmembrane helix</keyword>
<dbReference type="Proteomes" id="UP001615550">
    <property type="component" value="Unassembled WGS sequence"/>
</dbReference>